<reference evidence="1" key="1">
    <citation type="submission" date="2020-03" db="EMBL/GenBank/DDBJ databases">
        <title>Castanea mollissima Vanexum genome sequencing.</title>
        <authorList>
            <person name="Staton M."/>
        </authorList>
    </citation>
    <scope>NUCLEOTIDE SEQUENCE</scope>
    <source>
        <tissue evidence="1">Leaf</tissue>
    </source>
</reference>
<proteinExistence type="predicted"/>
<dbReference type="GO" id="GO:0034657">
    <property type="term" value="C:GID complex"/>
    <property type="evidence" value="ECO:0007669"/>
    <property type="project" value="TreeGrafter"/>
</dbReference>
<dbReference type="Proteomes" id="UP000737018">
    <property type="component" value="Unassembled WGS sequence"/>
</dbReference>
<gene>
    <name evidence="1" type="ORF">CMV_030721</name>
</gene>
<dbReference type="PANTHER" id="PTHR12170:SF3">
    <property type="entry name" value="GH10162P"/>
    <property type="match status" value="1"/>
</dbReference>
<dbReference type="EMBL" id="JRKL02013580">
    <property type="protein sequence ID" value="KAF3942643.1"/>
    <property type="molecule type" value="Genomic_DNA"/>
</dbReference>
<dbReference type="GO" id="GO:0005634">
    <property type="term" value="C:nucleus"/>
    <property type="evidence" value="ECO:0007669"/>
    <property type="project" value="TreeGrafter"/>
</dbReference>
<name>A0A8J4UXS4_9ROSI</name>
<organism evidence="1 2">
    <name type="scientific">Castanea mollissima</name>
    <name type="common">Chinese chestnut</name>
    <dbReference type="NCBI Taxonomy" id="60419"/>
    <lineage>
        <taxon>Eukaryota</taxon>
        <taxon>Viridiplantae</taxon>
        <taxon>Streptophyta</taxon>
        <taxon>Embryophyta</taxon>
        <taxon>Tracheophyta</taxon>
        <taxon>Spermatophyta</taxon>
        <taxon>Magnoliopsida</taxon>
        <taxon>eudicotyledons</taxon>
        <taxon>Gunneridae</taxon>
        <taxon>Pentapetalae</taxon>
        <taxon>rosids</taxon>
        <taxon>fabids</taxon>
        <taxon>Fagales</taxon>
        <taxon>Fagaceae</taxon>
        <taxon>Castanea</taxon>
    </lineage>
</organism>
<evidence type="ECO:0000313" key="1">
    <source>
        <dbReference type="EMBL" id="KAF3942643.1"/>
    </source>
</evidence>
<accession>A0A8J4UXS4</accession>
<dbReference type="GO" id="GO:0005737">
    <property type="term" value="C:cytoplasm"/>
    <property type="evidence" value="ECO:0007669"/>
    <property type="project" value="TreeGrafter"/>
</dbReference>
<protein>
    <submittedName>
        <fullName evidence="1">Uncharacterized protein</fullName>
    </submittedName>
</protein>
<evidence type="ECO:0000313" key="2">
    <source>
        <dbReference type="Proteomes" id="UP000737018"/>
    </source>
</evidence>
<dbReference type="GO" id="GO:0043161">
    <property type="term" value="P:proteasome-mediated ubiquitin-dependent protein catabolic process"/>
    <property type="evidence" value="ECO:0007669"/>
    <property type="project" value="InterPro"/>
</dbReference>
<comment type="caution">
    <text evidence="1">The sequence shown here is derived from an EMBL/GenBank/DDBJ whole genome shotgun (WGS) entry which is preliminary data.</text>
</comment>
<dbReference type="PANTHER" id="PTHR12170">
    <property type="entry name" value="MACROPHAGE ERYTHROBLAST ATTACHER-RELATED"/>
    <property type="match status" value="1"/>
</dbReference>
<keyword evidence="2" id="KW-1185">Reference proteome</keyword>
<dbReference type="OrthoDB" id="1802596at2759"/>
<dbReference type="AlphaFoldDB" id="A0A8J4UXS4"/>
<dbReference type="InterPro" id="IPR045098">
    <property type="entry name" value="Fyv10_fam"/>
</dbReference>
<sequence length="178" mass="20685">MEEPTIFELLSVKRGKKKKMTMTIKGVAKKKKDSPVPSVNAENPSRFAENCNGKKVTVLALWRGKGRRWSILYSIWWGTWEFWVLVPKTTRQIFNPDISKAYRNVDFDFHVVNQTVANHFYRQGLFDLGDSILNEAEEPEAIAIRSQFFEMHQILEAVRVGNLEPALKWACIDREKLK</sequence>
<dbReference type="GO" id="GO:0004842">
    <property type="term" value="F:ubiquitin-protein transferase activity"/>
    <property type="evidence" value="ECO:0007669"/>
    <property type="project" value="InterPro"/>
</dbReference>